<accession>A0A7W1WRL8</accession>
<feature type="binding site" evidence="10 14">
    <location>
        <begin position="197"/>
        <end position="198"/>
    </location>
    <ligand>
        <name>substrate</name>
    </ligand>
</feature>
<comment type="cofactor">
    <cofactor evidence="5">
        <name>Fe(2+)</name>
        <dbReference type="ChEBI" id="CHEBI:29033"/>
    </cofactor>
</comment>
<feature type="binding site" evidence="10 14">
    <location>
        <position position="65"/>
    </location>
    <ligand>
        <name>substrate</name>
    </ligand>
</feature>
<keyword evidence="8 10" id="KW-0479">Metal-binding</keyword>
<evidence type="ECO:0000313" key="15">
    <source>
        <dbReference type="EMBL" id="MBA4494760.1"/>
    </source>
</evidence>
<dbReference type="SUPFAM" id="SSF51366">
    <property type="entry name" value="Ribulose-phoshate binding barrel"/>
    <property type="match status" value="1"/>
</dbReference>
<name>A0A7W1WRL8_9BACL</name>
<comment type="similarity">
    <text evidence="6 10 11">Belongs to the ribulose-phosphate 3-epimerase family.</text>
</comment>
<proteinExistence type="inferred from homology"/>
<protein>
    <recommendedName>
        <fullName evidence="7 10">Ribulose-phosphate 3-epimerase</fullName>
        <ecNumber evidence="7 10">5.1.3.1</ecNumber>
    </recommendedName>
</protein>
<comment type="cofactor">
    <cofactor evidence="10 13">
        <name>a divalent metal cation</name>
        <dbReference type="ChEBI" id="CHEBI:60240"/>
    </cofactor>
    <text evidence="10 13">Binds 1 divalent metal cation per subunit.</text>
</comment>
<dbReference type="PROSITE" id="PS01085">
    <property type="entry name" value="RIBUL_P_3_EPIMER_1"/>
    <property type="match status" value="1"/>
</dbReference>
<dbReference type="RefSeq" id="WP_181751993.1">
    <property type="nucleotide sequence ID" value="NZ_JACEIQ010000009.1"/>
</dbReference>
<keyword evidence="13" id="KW-0170">Cobalt</keyword>
<dbReference type="Gene3D" id="3.20.20.70">
    <property type="entry name" value="Aldolase class I"/>
    <property type="match status" value="1"/>
</dbReference>
<reference evidence="15 16" key="1">
    <citation type="submission" date="2020-07" db="EMBL/GenBank/DDBJ databases">
        <authorList>
            <person name="Feng H."/>
        </authorList>
    </citation>
    <scope>NUCLEOTIDE SEQUENCE [LARGE SCALE GENOMIC DNA]</scope>
    <source>
        <strain evidence="16">s-10</strain>
    </source>
</reference>
<organism evidence="15 16">
    <name type="scientific">Paenactinomyces guangxiensis</name>
    <dbReference type="NCBI Taxonomy" id="1490290"/>
    <lineage>
        <taxon>Bacteria</taxon>
        <taxon>Bacillati</taxon>
        <taxon>Bacillota</taxon>
        <taxon>Bacilli</taxon>
        <taxon>Bacillales</taxon>
        <taxon>Thermoactinomycetaceae</taxon>
        <taxon>Paenactinomyces</taxon>
    </lineage>
</organism>
<feature type="binding site" evidence="10 13">
    <location>
        <position position="34"/>
    </location>
    <ligand>
        <name>a divalent metal cation</name>
        <dbReference type="ChEBI" id="CHEBI:60240"/>
    </ligand>
</feature>
<evidence type="ECO:0000256" key="10">
    <source>
        <dbReference type="HAMAP-Rule" id="MF_02227"/>
    </source>
</evidence>
<comment type="catalytic activity">
    <reaction evidence="1 10 11">
        <text>D-ribulose 5-phosphate = D-xylulose 5-phosphate</text>
        <dbReference type="Rhea" id="RHEA:13677"/>
        <dbReference type="ChEBI" id="CHEBI:57737"/>
        <dbReference type="ChEBI" id="CHEBI:58121"/>
        <dbReference type="EC" id="5.1.3.1"/>
    </reaction>
</comment>
<evidence type="ECO:0000256" key="5">
    <source>
        <dbReference type="ARBA" id="ARBA00001954"/>
    </source>
</evidence>
<sequence>MVKIAPSILSADFSRLREEIAEVERAGADWIHVDVMDGHFVPNITLGPLIVESIRPHTRLPLDVHLMIEQPDRYIEAFAKSGADLISVHQEACPHLHRTIYHIKELGARAGVVINPATPVSAIEPVLSDVDLVLVMTVNPGFGGQSFIPNCLHKIRQLRDLLQAQGATDVEIEVDGGINSQTAPEAVSSGATVLVAGSAVFGAENREEALLSLRKKI</sequence>
<comment type="pathway">
    <text evidence="10">Carbohydrate degradation.</text>
</comment>
<dbReference type="FunFam" id="3.20.20.70:FF:000004">
    <property type="entry name" value="Ribulose-phosphate 3-epimerase"/>
    <property type="match status" value="1"/>
</dbReference>
<dbReference type="Proteomes" id="UP000535491">
    <property type="component" value="Unassembled WGS sequence"/>
</dbReference>
<dbReference type="AlphaFoldDB" id="A0A7W1WRL8"/>
<dbReference type="NCBIfam" id="NF004076">
    <property type="entry name" value="PRK05581.1-4"/>
    <property type="match status" value="1"/>
</dbReference>
<evidence type="ECO:0000256" key="4">
    <source>
        <dbReference type="ARBA" id="ARBA00001947"/>
    </source>
</evidence>
<evidence type="ECO:0000256" key="6">
    <source>
        <dbReference type="ARBA" id="ARBA00009541"/>
    </source>
</evidence>
<feature type="active site" description="Proton donor" evidence="10 12">
    <location>
        <position position="175"/>
    </location>
</feature>
<feature type="binding site" evidence="10 13">
    <location>
        <position position="65"/>
    </location>
    <ligand>
        <name>a divalent metal cation</name>
        <dbReference type="ChEBI" id="CHEBI:60240"/>
    </ligand>
</feature>
<dbReference type="EMBL" id="JACEIQ010000009">
    <property type="protein sequence ID" value="MBA4494760.1"/>
    <property type="molecule type" value="Genomic_DNA"/>
</dbReference>
<evidence type="ECO:0000256" key="11">
    <source>
        <dbReference type="PIRNR" id="PIRNR001461"/>
    </source>
</evidence>
<keyword evidence="16" id="KW-1185">Reference proteome</keyword>
<dbReference type="NCBIfam" id="TIGR01163">
    <property type="entry name" value="rpe"/>
    <property type="match status" value="1"/>
</dbReference>
<dbReference type="InterPro" id="IPR000056">
    <property type="entry name" value="Ribul_P_3_epim-like"/>
</dbReference>
<keyword evidence="13" id="KW-0464">Manganese</keyword>
<evidence type="ECO:0000256" key="13">
    <source>
        <dbReference type="PIRSR" id="PIRSR001461-2"/>
    </source>
</evidence>
<feature type="binding site" evidence="10 13">
    <location>
        <position position="32"/>
    </location>
    <ligand>
        <name>a divalent metal cation</name>
        <dbReference type="ChEBI" id="CHEBI:60240"/>
    </ligand>
</feature>
<feature type="binding site" evidence="14">
    <location>
        <position position="177"/>
    </location>
    <ligand>
        <name>substrate</name>
    </ligand>
</feature>
<feature type="binding site" evidence="10">
    <location>
        <begin position="175"/>
        <end position="177"/>
    </location>
    <ligand>
        <name>substrate</name>
    </ligand>
</feature>
<keyword evidence="9 10" id="KW-0413">Isomerase</keyword>
<evidence type="ECO:0000256" key="7">
    <source>
        <dbReference type="ARBA" id="ARBA00013188"/>
    </source>
</evidence>
<feature type="binding site" evidence="10 14">
    <location>
        <begin position="141"/>
        <end position="144"/>
    </location>
    <ligand>
        <name>substrate</name>
    </ligand>
</feature>
<comment type="cofactor">
    <cofactor evidence="2">
        <name>Mn(2+)</name>
        <dbReference type="ChEBI" id="CHEBI:29035"/>
    </cofactor>
</comment>
<keyword evidence="13" id="KW-0862">Zinc</keyword>
<comment type="cofactor">
    <cofactor evidence="4">
        <name>Zn(2+)</name>
        <dbReference type="ChEBI" id="CHEBI:29105"/>
    </cofactor>
</comment>
<dbReference type="InterPro" id="IPR026019">
    <property type="entry name" value="Ribul_P_3_epim"/>
</dbReference>
<evidence type="ECO:0000256" key="2">
    <source>
        <dbReference type="ARBA" id="ARBA00001936"/>
    </source>
</evidence>
<dbReference type="GO" id="GO:0004750">
    <property type="term" value="F:D-ribulose-phosphate 3-epimerase activity"/>
    <property type="evidence" value="ECO:0007669"/>
    <property type="project" value="UniProtKB-UniRule"/>
</dbReference>
<feature type="binding site" evidence="10 13">
    <location>
        <position position="175"/>
    </location>
    <ligand>
        <name>a divalent metal cation</name>
        <dbReference type="ChEBI" id="CHEBI:60240"/>
    </ligand>
</feature>
<dbReference type="PROSITE" id="PS01086">
    <property type="entry name" value="RIBUL_P_3_EPIMER_2"/>
    <property type="match status" value="1"/>
</dbReference>
<evidence type="ECO:0000313" key="16">
    <source>
        <dbReference type="Proteomes" id="UP000535491"/>
    </source>
</evidence>
<dbReference type="CDD" id="cd00429">
    <property type="entry name" value="RPE"/>
    <property type="match status" value="1"/>
</dbReference>
<feature type="binding site" evidence="10 14">
    <location>
        <position position="7"/>
    </location>
    <ligand>
        <name>substrate</name>
    </ligand>
</feature>
<dbReference type="PIRSF" id="PIRSF001461">
    <property type="entry name" value="RPE"/>
    <property type="match status" value="1"/>
</dbReference>
<comment type="caution">
    <text evidence="15">The sequence shown here is derived from an EMBL/GenBank/DDBJ whole genome shotgun (WGS) entry which is preliminary data.</text>
</comment>
<evidence type="ECO:0000256" key="12">
    <source>
        <dbReference type="PIRSR" id="PIRSR001461-1"/>
    </source>
</evidence>
<dbReference type="Pfam" id="PF00834">
    <property type="entry name" value="Ribul_P_3_epim"/>
    <property type="match status" value="1"/>
</dbReference>
<gene>
    <name evidence="10" type="primary">rpe</name>
    <name evidence="15" type="ORF">H1191_10630</name>
</gene>
<comment type="cofactor">
    <cofactor evidence="3">
        <name>Co(2+)</name>
        <dbReference type="ChEBI" id="CHEBI:48828"/>
    </cofactor>
</comment>
<dbReference type="GO" id="GO:0005737">
    <property type="term" value="C:cytoplasm"/>
    <property type="evidence" value="ECO:0007669"/>
    <property type="project" value="UniProtKB-ARBA"/>
</dbReference>
<dbReference type="GO" id="GO:0006098">
    <property type="term" value="P:pentose-phosphate shunt"/>
    <property type="evidence" value="ECO:0007669"/>
    <property type="project" value="UniProtKB-UniRule"/>
</dbReference>
<evidence type="ECO:0000256" key="1">
    <source>
        <dbReference type="ARBA" id="ARBA00001782"/>
    </source>
</evidence>
<dbReference type="EC" id="5.1.3.1" evidence="7 10"/>
<feature type="active site" description="Proton acceptor" evidence="10 12">
    <location>
        <position position="34"/>
    </location>
</feature>
<dbReference type="GO" id="GO:0046872">
    <property type="term" value="F:metal ion binding"/>
    <property type="evidence" value="ECO:0007669"/>
    <property type="project" value="UniProtKB-UniRule"/>
</dbReference>
<evidence type="ECO:0000256" key="3">
    <source>
        <dbReference type="ARBA" id="ARBA00001941"/>
    </source>
</evidence>
<evidence type="ECO:0000256" key="14">
    <source>
        <dbReference type="PIRSR" id="PIRSR001461-3"/>
    </source>
</evidence>
<dbReference type="PANTHER" id="PTHR11749">
    <property type="entry name" value="RIBULOSE-5-PHOSPHATE-3-EPIMERASE"/>
    <property type="match status" value="1"/>
</dbReference>
<dbReference type="InterPro" id="IPR011060">
    <property type="entry name" value="RibuloseP-bd_barrel"/>
</dbReference>
<evidence type="ECO:0000256" key="8">
    <source>
        <dbReference type="ARBA" id="ARBA00022723"/>
    </source>
</evidence>
<evidence type="ECO:0000256" key="9">
    <source>
        <dbReference type="ARBA" id="ARBA00023235"/>
    </source>
</evidence>
<comment type="function">
    <text evidence="10">Catalyzes the reversible epimerization of D-ribulose 5-phosphate to D-xylulose 5-phosphate.</text>
</comment>
<dbReference type="GO" id="GO:0019323">
    <property type="term" value="P:pentose catabolic process"/>
    <property type="evidence" value="ECO:0007669"/>
    <property type="project" value="UniProtKB-UniRule"/>
</dbReference>
<dbReference type="HAMAP" id="MF_02227">
    <property type="entry name" value="RPE"/>
    <property type="match status" value="1"/>
</dbReference>
<keyword evidence="10 11" id="KW-0119">Carbohydrate metabolism</keyword>
<dbReference type="InterPro" id="IPR013785">
    <property type="entry name" value="Aldolase_TIM"/>
</dbReference>